<proteinExistence type="predicted"/>
<dbReference type="OrthoDB" id="4770059at2759"/>
<feature type="compositionally biased region" description="Polar residues" evidence="1">
    <location>
        <begin position="415"/>
        <end position="424"/>
    </location>
</feature>
<evidence type="ECO:0000256" key="1">
    <source>
        <dbReference type="SAM" id="MobiDB-lite"/>
    </source>
</evidence>
<evidence type="ECO:0000256" key="2">
    <source>
        <dbReference type="SAM" id="Phobius"/>
    </source>
</evidence>
<name>A0A9P4W388_CURKU</name>
<gene>
    <name evidence="3" type="ORF">E8E13_005197</name>
</gene>
<keyword evidence="2" id="KW-1133">Transmembrane helix</keyword>
<comment type="caution">
    <text evidence="3">The sequence shown here is derived from an EMBL/GenBank/DDBJ whole genome shotgun (WGS) entry which is preliminary data.</text>
</comment>
<organism evidence="3 4">
    <name type="scientific">Curvularia kusanoi</name>
    <name type="common">Cochliobolus kusanoi</name>
    <dbReference type="NCBI Taxonomy" id="90978"/>
    <lineage>
        <taxon>Eukaryota</taxon>
        <taxon>Fungi</taxon>
        <taxon>Dikarya</taxon>
        <taxon>Ascomycota</taxon>
        <taxon>Pezizomycotina</taxon>
        <taxon>Dothideomycetes</taxon>
        <taxon>Pleosporomycetidae</taxon>
        <taxon>Pleosporales</taxon>
        <taxon>Pleosporineae</taxon>
        <taxon>Pleosporaceae</taxon>
        <taxon>Curvularia</taxon>
    </lineage>
</organism>
<keyword evidence="2" id="KW-0472">Membrane</keyword>
<feature type="compositionally biased region" description="Basic and acidic residues" evidence="1">
    <location>
        <begin position="372"/>
        <end position="398"/>
    </location>
</feature>
<dbReference type="EMBL" id="SWKU01000028">
    <property type="protein sequence ID" value="KAF2996288.1"/>
    <property type="molecule type" value="Genomic_DNA"/>
</dbReference>
<dbReference type="AlphaFoldDB" id="A0A9P4W388"/>
<sequence>MPIVGGRTGPLFTTTYSGRSQGARTWDARRYSHTTATYISYPGQGKDTPAPPLTTIFTPLPECANRWMLGEDQTWSRTGEHFYPADDIHFDVQSTTIWNINFEAEISLEYPLFTSCLPYGLSVVYSPGVCPHESTVAEVTAWTESRSSTTRTYWQASCCRSGMGFGPEFPDVCISTISTPMNVHAFLRTTYSSGSFVNSFYTSTVYWTITSGTKLIVSSSLTSNIVTVTTGLALEEPIVVAWQNEDVPAFPTEYASSLAKRLGVTFPSNTDTSSQQTGPAITGTVSGAPNTEIATQQTESTPNTGAKVGIGVGVTLAALALIGAILLFLRHRRRKRIAESSQDFVKAELDGGEQDIPRKRWHAHVAGLPEADQDHERQELDSKALHAEADGSTERRELAQLLERMGSASPVELDANNSQRSSGQDGLVPRI</sequence>
<keyword evidence="2" id="KW-0812">Transmembrane</keyword>
<evidence type="ECO:0000313" key="4">
    <source>
        <dbReference type="Proteomes" id="UP000801428"/>
    </source>
</evidence>
<keyword evidence="4" id="KW-1185">Reference proteome</keyword>
<dbReference type="Proteomes" id="UP000801428">
    <property type="component" value="Unassembled WGS sequence"/>
</dbReference>
<reference evidence="3" key="1">
    <citation type="submission" date="2019-04" db="EMBL/GenBank/DDBJ databases">
        <title>Sequencing of skin fungus with MAO and IRED activity.</title>
        <authorList>
            <person name="Marsaioli A.J."/>
            <person name="Bonatto J.M.C."/>
            <person name="Reis Junior O."/>
        </authorList>
    </citation>
    <scope>NUCLEOTIDE SEQUENCE</scope>
    <source>
        <strain evidence="3">30M1</strain>
    </source>
</reference>
<evidence type="ECO:0000313" key="3">
    <source>
        <dbReference type="EMBL" id="KAF2996288.1"/>
    </source>
</evidence>
<dbReference type="CDD" id="cd12087">
    <property type="entry name" value="TM_EGFR-like"/>
    <property type="match status" value="1"/>
</dbReference>
<protein>
    <submittedName>
        <fullName evidence="3">Uncharacterized protein</fullName>
    </submittedName>
</protein>
<accession>A0A9P4W388</accession>
<feature type="region of interest" description="Disordered" evidence="1">
    <location>
        <begin position="369"/>
        <end position="431"/>
    </location>
</feature>
<feature type="region of interest" description="Disordered" evidence="1">
    <location>
        <begin position="268"/>
        <end position="288"/>
    </location>
</feature>
<feature type="transmembrane region" description="Helical" evidence="2">
    <location>
        <begin position="308"/>
        <end position="329"/>
    </location>
</feature>